<evidence type="ECO:0000313" key="3">
    <source>
        <dbReference type="Proteomes" id="UP000249203"/>
    </source>
</evidence>
<dbReference type="AlphaFoldDB" id="A0A327X7J4"/>
<gene>
    <name evidence="1" type="ORF">B0I24_101245</name>
    <name evidence="2" type="ORF">CWE07_01175</name>
</gene>
<reference evidence="1 3" key="2">
    <citation type="submission" date="2018-06" db="EMBL/GenBank/DDBJ databases">
        <title>Genomic Encyclopedia of Type Strains, Phase III (KMG-III): the genomes of soil and plant-associated and newly described type strains.</title>
        <authorList>
            <person name="Whitman W."/>
        </authorList>
    </citation>
    <scope>NUCLEOTIDE SEQUENCE [LARGE SCALE GENOMIC DNA]</scope>
    <source>
        <strain evidence="1 3">CGMCC 1.15366</strain>
    </source>
</reference>
<evidence type="ECO:0000313" key="1">
    <source>
        <dbReference type="EMBL" id="RAK01622.1"/>
    </source>
</evidence>
<dbReference type="Proteomes" id="UP000249203">
    <property type="component" value="Unassembled WGS sequence"/>
</dbReference>
<dbReference type="EMBL" id="QLMD01000001">
    <property type="protein sequence ID" value="RAK01622.1"/>
    <property type="molecule type" value="Genomic_DNA"/>
</dbReference>
<dbReference type="EMBL" id="PIPK01000001">
    <property type="protein sequence ID" value="RUO28448.1"/>
    <property type="molecule type" value="Genomic_DNA"/>
</dbReference>
<comment type="caution">
    <text evidence="1">The sequence shown here is derived from an EMBL/GenBank/DDBJ whole genome shotgun (WGS) entry which is preliminary data.</text>
</comment>
<name>A0A327X7J4_9GAMM</name>
<organism evidence="1 3">
    <name type="scientific">Aliidiomarina maris</name>
    <dbReference type="NCBI Taxonomy" id="531312"/>
    <lineage>
        <taxon>Bacteria</taxon>
        <taxon>Pseudomonadati</taxon>
        <taxon>Pseudomonadota</taxon>
        <taxon>Gammaproteobacteria</taxon>
        <taxon>Alteromonadales</taxon>
        <taxon>Idiomarinaceae</taxon>
        <taxon>Aliidiomarina</taxon>
    </lineage>
</organism>
<dbReference type="Proteomes" id="UP000287865">
    <property type="component" value="Unassembled WGS sequence"/>
</dbReference>
<evidence type="ECO:0000313" key="4">
    <source>
        <dbReference type="Proteomes" id="UP000287865"/>
    </source>
</evidence>
<evidence type="ECO:0000313" key="2">
    <source>
        <dbReference type="EMBL" id="RUO28448.1"/>
    </source>
</evidence>
<protein>
    <submittedName>
        <fullName evidence="1">Uncharacterized protein</fullName>
    </submittedName>
</protein>
<reference evidence="2 4" key="1">
    <citation type="journal article" date="2018" name="Front. Microbiol.">
        <title>Genome-Based Analysis Reveals the Taxonomy and Diversity of the Family Idiomarinaceae.</title>
        <authorList>
            <person name="Liu Y."/>
            <person name="Lai Q."/>
            <person name="Shao Z."/>
        </authorList>
    </citation>
    <scope>NUCLEOTIDE SEQUENCE [LARGE SCALE GENOMIC DNA]</scope>
    <source>
        <strain evidence="2 4">CF12-14</strain>
    </source>
</reference>
<keyword evidence="4" id="KW-1185">Reference proteome</keyword>
<proteinExistence type="predicted"/>
<accession>A0A327X7J4</accession>
<sequence>MITGNLTQLPEQDTKRVLAERTATYWLHQKRKGCMSREDIVKRLNAIHKEDSMVWDGQVTKLWGDTGKILIKTLPPGMGANEYLQHLLGDIEI</sequence>